<dbReference type="AlphaFoldDB" id="M2UBC5"/>
<reference evidence="1 2" key="1">
    <citation type="journal article" date="2012" name="PLoS Pathog.">
        <title>Diverse lifestyles and strategies of plant pathogenesis encoded in the genomes of eighteen Dothideomycetes fungi.</title>
        <authorList>
            <person name="Ohm R.A."/>
            <person name="Feau N."/>
            <person name="Henrissat B."/>
            <person name="Schoch C.L."/>
            <person name="Horwitz B.A."/>
            <person name="Barry K.W."/>
            <person name="Condon B.J."/>
            <person name="Copeland A.C."/>
            <person name="Dhillon B."/>
            <person name="Glaser F."/>
            <person name="Hesse C.N."/>
            <person name="Kosti I."/>
            <person name="LaButti K."/>
            <person name="Lindquist E.A."/>
            <person name="Lucas S."/>
            <person name="Salamov A.A."/>
            <person name="Bradshaw R.E."/>
            <person name="Ciuffetti L."/>
            <person name="Hamelin R.C."/>
            <person name="Kema G.H.J."/>
            <person name="Lawrence C."/>
            <person name="Scott J.A."/>
            <person name="Spatafora J.W."/>
            <person name="Turgeon B.G."/>
            <person name="de Wit P.J.G.M."/>
            <person name="Zhong S."/>
            <person name="Goodwin S.B."/>
            <person name="Grigoriev I.V."/>
        </authorList>
    </citation>
    <scope>NUCLEOTIDE SEQUENCE [LARGE SCALE GENOMIC DNA]</scope>
    <source>
        <strain evidence="2">C5 / ATCC 48332 / race O</strain>
    </source>
</reference>
<dbReference type="HOGENOM" id="CLU_2605853_0_0_1"/>
<name>M2UBC5_COCH5</name>
<proteinExistence type="predicted"/>
<sequence length="79" mass="8745">MINLALWREPAVPLGRRALRSRSRAYLSSKNNSPETQSDMISPDCMLLSIFTMTASNHIMTWGGTVGIPFAHCSSLSMM</sequence>
<accession>M2UBC5</accession>
<gene>
    <name evidence="1" type="ORF">COCHEDRAFT_1194726</name>
</gene>
<dbReference type="Proteomes" id="UP000016936">
    <property type="component" value="Unassembled WGS sequence"/>
</dbReference>
<reference evidence="2" key="2">
    <citation type="journal article" date="2013" name="PLoS Genet.">
        <title>Comparative genome structure, secondary metabolite, and effector coding capacity across Cochliobolus pathogens.</title>
        <authorList>
            <person name="Condon B.J."/>
            <person name="Leng Y."/>
            <person name="Wu D."/>
            <person name="Bushley K.E."/>
            <person name="Ohm R.A."/>
            <person name="Otillar R."/>
            <person name="Martin J."/>
            <person name="Schackwitz W."/>
            <person name="Grimwood J."/>
            <person name="MohdZainudin N."/>
            <person name="Xue C."/>
            <person name="Wang R."/>
            <person name="Manning V.A."/>
            <person name="Dhillon B."/>
            <person name="Tu Z.J."/>
            <person name="Steffenson B.J."/>
            <person name="Salamov A."/>
            <person name="Sun H."/>
            <person name="Lowry S."/>
            <person name="LaButti K."/>
            <person name="Han J."/>
            <person name="Copeland A."/>
            <person name="Lindquist E."/>
            <person name="Barry K."/>
            <person name="Schmutz J."/>
            <person name="Baker S.E."/>
            <person name="Ciuffetti L.M."/>
            <person name="Grigoriev I.V."/>
            <person name="Zhong S."/>
            <person name="Turgeon B.G."/>
        </authorList>
    </citation>
    <scope>NUCLEOTIDE SEQUENCE [LARGE SCALE GENOMIC DNA]</scope>
    <source>
        <strain evidence="2">C5 / ATCC 48332 / race O</strain>
    </source>
</reference>
<keyword evidence="2" id="KW-1185">Reference proteome</keyword>
<protein>
    <submittedName>
        <fullName evidence="1">Uncharacterized protein</fullName>
    </submittedName>
</protein>
<evidence type="ECO:0000313" key="1">
    <source>
        <dbReference type="EMBL" id="EMD91011.1"/>
    </source>
</evidence>
<dbReference type="EMBL" id="KB445577">
    <property type="protein sequence ID" value="EMD91011.1"/>
    <property type="molecule type" value="Genomic_DNA"/>
</dbReference>
<evidence type="ECO:0000313" key="2">
    <source>
        <dbReference type="Proteomes" id="UP000016936"/>
    </source>
</evidence>
<organism evidence="1 2">
    <name type="scientific">Cochliobolus heterostrophus (strain C5 / ATCC 48332 / race O)</name>
    <name type="common">Southern corn leaf blight fungus</name>
    <name type="synonym">Bipolaris maydis</name>
    <dbReference type="NCBI Taxonomy" id="701091"/>
    <lineage>
        <taxon>Eukaryota</taxon>
        <taxon>Fungi</taxon>
        <taxon>Dikarya</taxon>
        <taxon>Ascomycota</taxon>
        <taxon>Pezizomycotina</taxon>
        <taxon>Dothideomycetes</taxon>
        <taxon>Pleosporomycetidae</taxon>
        <taxon>Pleosporales</taxon>
        <taxon>Pleosporineae</taxon>
        <taxon>Pleosporaceae</taxon>
        <taxon>Bipolaris</taxon>
    </lineage>
</organism>